<organism evidence="4 5">
    <name type="scientific">Piromyces finnis</name>
    <dbReference type="NCBI Taxonomy" id="1754191"/>
    <lineage>
        <taxon>Eukaryota</taxon>
        <taxon>Fungi</taxon>
        <taxon>Fungi incertae sedis</taxon>
        <taxon>Chytridiomycota</taxon>
        <taxon>Chytridiomycota incertae sedis</taxon>
        <taxon>Neocallimastigomycetes</taxon>
        <taxon>Neocallimastigales</taxon>
        <taxon>Neocallimastigaceae</taxon>
        <taxon>Piromyces</taxon>
    </lineage>
</organism>
<reference evidence="4 5" key="1">
    <citation type="submission" date="2016-08" db="EMBL/GenBank/DDBJ databases">
        <title>Genomes of anaerobic fungi encode conserved fungal cellulosomes for biomass hydrolysis.</title>
        <authorList>
            <consortium name="DOE Joint Genome Institute"/>
            <person name="Haitjema C.H."/>
            <person name="Gilmore S.P."/>
            <person name="Henske J.K."/>
            <person name="Solomon K.V."/>
            <person name="De Groot R."/>
            <person name="Kuo A."/>
            <person name="Mondo S.J."/>
            <person name="Salamov A.A."/>
            <person name="Labutti K."/>
            <person name="Zhao Z."/>
            <person name="Chiniquy J."/>
            <person name="Barry K."/>
            <person name="Brewer H.M."/>
            <person name="Purvine S.O."/>
            <person name="Wright A.T."/>
            <person name="Boxma B."/>
            <person name="Van Alen T."/>
            <person name="Hackstein J.H."/>
            <person name="Baker S.E."/>
            <person name="Grigoriev I.V."/>
            <person name="O'Malley M.A."/>
        </authorList>
    </citation>
    <scope>NUCLEOTIDE SEQUENCE [LARGE SCALE GENOMIC DNA]</scope>
    <source>
        <strain evidence="5">finn</strain>
    </source>
</reference>
<dbReference type="InterPro" id="IPR011234">
    <property type="entry name" value="Fumarylacetoacetase-like_C"/>
</dbReference>
<protein>
    <submittedName>
        <fullName evidence="4">Fumarylacetoacetate hydrolase family protein</fullName>
    </submittedName>
</protein>
<comment type="similarity">
    <text evidence="1">Belongs to the FAH family.</text>
</comment>
<dbReference type="AlphaFoldDB" id="A0A1Y1V579"/>
<dbReference type="EMBL" id="MCFH01000034">
    <property type="protein sequence ID" value="ORX46659.1"/>
    <property type="molecule type" value="Genomic_DNA"/>
</dbReference>
<dbReference type="FunFam" id="3.90.850.10:FF:000002">
    <property type="entry name" value="2-hydroxyhepta-2,4-diene-1,7-dioate isomerase"/>
    <property type="match status" value="1"/>
</dbReference>
<dbReference type="GO" id="GO:0046872">
    <property type="term" value="F:metal ion binding"/>
    <property type="evidence" value="ECO:0007669"/>
    <property type="project" value="UniProtKB-KW"/>
</dbReference>
<proteinExistence type="inferred from homology"/>
<dbReference type="OrthoDB" id="74910at2759"/>
<dbReference type="STRING" id="1754191.A0A1Y1V579"/>
<evidence type="ECO:0000256" key="1">
    <source>
        <dbReference type="ARBA" id="ARBA00010211"/>
    </source>
</evidence>
<evidence type="ECO:0000313" key="4">
    <source>
        <dbReference type="EMBL" id="ORX46659.1"/>
    </source>
</evidence>
<dbReference type="SUPFAM" id="SSF56529">
    <property type="entry name" value="FAH"/>
    <property type="match status" value="1"/>
</dbReference>
<dbReference type="GO" id="GO:0006107">
    <property type="term" value="P:oxaloacetate metabolic process"/>
    <property type="evidence" value="ECO:0007669"/>
    <property type="project" value="UniProtKB-ARBA"/>
</dbReference>
<keyword evidence="4" id="KW-0378">Hydrolase</keyword>
<feature type="domain" description="Fumarylacetoacetase-like C-terminal" evidence="3">
    <location>
        <begin position="101"/>
        <end position="308"/>
    </location>
</feature>
<evidence type="ECO:0000313" key="5">
    <source>
        <dbReference type="Proteomes" id="UP000193719"/>
    </source>
</evidence>
<name>A0A1Y1V579_9FUNG</name>
<dbReference type="InterPro" id="IPR036663">
    <property type="entry name" value="Fumarylacetoacetase_C_sf"/>
</dbReference>
<dbReference type="PANTHER" id="PTHR11820">
    <property type="entry name" value="ACYLPYRUVASE"/>
    <property type="match status" value="1"/>
</dbReference>
<dbReference type="Gene3D" id="3.90.850.10">
    <property type="entry name" value="Fumarylacetoacetase-like, C-terminal domain"/>
    <property type="match status" value="1"/>
</dbReference>
<dbReference type="GO" id="GO:0016787">
    <property type="term" value="F:hydrolase activity"/>
    <property type="evidence" value="ECO:0007669"/>
    <property type="project" value="UniProtKB-KW"/>
</dbReference>
<gene>
    <name evidence="4" type="ORF">BCR36DRAFT_331539</name>
</gene>
<dbReference type="PANTHER" id="PTHR11820:SF112">
    <property type="entry name" value="FUMARYLACETOACETATE HYDROLASE FAMILY PROTEIN (AFU_ORTHOLOGUE AFUA_1G02370)-RELATED"/>
    <property type="match status" value="1"/>
</dbReference>
<accession>A0A1Y1V579</accession>
<keyword evidence="5" id="KW-1185">Reference proteome</keyword>
<dbReference type="Proteomes" id="UP000193719">
    <property type="component" value="Unassembled WGS sequence"/>
</dbReference>
<keyword evidence="2" id="KW-0479">Metal-binding</keyword>
<dbReference type="GO" id="GO:0050163">
    <property type="term" value="F:oxaloacetate tautomerase activity"/>
    <property type="evidence" value="ECO:0007669"/>
    <property type="project" value="UniProtKB-ARBA"/>
</dbReference>
<reference evidence="4 5" key="2">
    <citation type="submission" date="2016-08" db="EMBL/GenBank/DDBJ databases">
        <title>Pervasive Adenine N6-methylation of Active Genes in Fungi.</title>
        <authorList>
            <consortium name="DOE Joint Genome Institute"/>
            <person name="Mondo S.J."/>
            <person name="Dannebaum R.O."/>
            <person name="Kuo R.C."/>
            <person name="Labutti K."/>
            <person name="Haridas S."/>
            <person name="Kuo A."/>
            <person name="Salamov A."/>
            <person name="Ahrendt S.R."/>
            <person name="Lipzen A."/>
            <person name="Sullivan W."/>
            <person name="Andreopoulos W.B."/>
            <person name="Clum A."/>
            <person name="Lindquist E."/>
            <person name="Daum C."/>
            <person name="Ramamoorthy G.K."/>
            <person name="Gryganskyi A."/>
            <person name="Culley D."/>
            <person name="Magnuson J.K."/>
            <person name="James T.Y."/>
            <person name="O'Malley M.A."/>
            <person name="Stajich J.E."/>
            <person name="Spatafora J.W."/>
            <person name="Visel A."/>
            <person name="Grigoriev I.V."/>
        </authorList>
    </citation>
    <scope>NUCLEOTIDE SEQUENCE [LARGE SCALE GENOMIC DNA]</scope>
    <source>
        <strain evidence="5">finn</strain>
    </source>
</reference>
<comment type="caution">
    <text evidence="4">The sequence shown here is derived from an EMBL/GenBank/DDBJ whole genome shotgun (WGS) entry which is preliminary data.</text>
</comment>
<dbReference type="Pfam" id="PF01557">
    <property type="entry name" value="FAA_hydrolase"/>
    <property type="match status" value="1"/>
</dbReference>
<evidence type="ECO:0000259" key="3">
    <source>
        <dbReference type="Pfam" id="PF01557"/>
    </source>
</evidence>
<evidence type="ECO:0000256" key="2">
    <source>
        <dbReference type="ARBA" id="ARBA00022723"/>
    </source>
</evidence>
<sequence length="313" mass="34630">MNTSLSLSKIALSNKNLFKRAFSSTSVNNRAWKRLIRFEGLDNKIHYGEPINVNEINDSNVNNLKARIVKGDILTKNNEVTDEVVGVKKLLAPLEKPDSFLCIGLNYKKHAKEAKREPPIYPILFTKNSHALNHPNGVIEVPKIATNNQVDYEVELCVVIGKECKNVKKEDALKYVAGYTVGNDVSARKWQGNKLGGGQWCFSKGFDGFAPIGPQLVSPEIIPDPNTLKLEMKVNGETLQSSNTKDMIFDVPTIISFLSQGTTLVPGTVIMTGTPEGVGFTRKPPIWLLDGFKTDATIEKIGSLKNTVKYLKE</sequence>